<proteinExistence type="predicted"/>
<feature type="domain" description="MacB-like periplasmic core" evidence="2">
    <location>
        <begin position="2"/>
        <end position="218"/>
    </location>
</feature>
<dbReference type="GO" id="GO:0022857">
    <property type="term" value="F:transmembrane transporter activity"/>
    <property type="evidence" value="ECO:0007669"/>
    <property type="project" value="TreeGrafter"/>
</dbReference>
<name>X1IL91_9ZZZZ</name>
<dbReference type="GO" id="GO:0005886">
    <property type="term" value="C:plasma membrane"/>
    <property type="evidence" value="ECO:0007669"/>
    <property type="project" value="TreeGrafter"/>
</dbReference>
<organism evidence="3">
    <name type="scientific">marine sediment metagenome</name>
    <dbReference type="NCBI Taxonomy" id="412755"/>
    <lineage>
        <taxon>unclassified sequences</taxon>
        <taxon>metagenomes</taxon>
        <taxon>ecological metagenomes</taxon>
    </lineage>
</organism>
<feature type="transmembrane region" description="Helical" evidence="1">
    <location>
        <begin position="6"/>
        <end position="24"/>
    </location>
</feature>
<dbReference type="InterPro" id="IPR025857">
    <property type="entry name" value="MacB_PCD"/>
</dbReference>
<accession>X1IL91</accession>
<protein>
    <recommendedName>
        <fullName evidence="2">MacB-like periplasmic core domain-containing protein</fullName>
    </recommendedName>
</protein>
<keyword evidence="1" id="KW-0812">Transmembrane</keyword>
<dbReference type="PANTHER" id="PTHR30572:SF18">
    <property type="entry name" value="ABC-TYPE MACROLIDE FAMILY EXPORT SYSTEM PERMEASE COMPONENT 2"/>
    <property type="match status" value="1"/>
</dbReference>
<dbReference type="AlphaFoldDB" id="X1IL91"/>
<feature type="non-terminal residue" evidence="3">
    <location>
        <position position="228"/>
    </location>
</feature>
<comment type="caution">
    <text evidence="3">The sequence shown here is derived from an EMBL/GenBank/DDBJ whole genome shotgun (WGS) entry which is preliminary data.</text>
</comment>
<feature type="non-terminal residue" evidence="3">
    <location>
        <position position="1"/>
    </location>
</feature>
<dbReference type="EMBL" id="BARU01040881">
    <property type="protein sequence ID" value="GAH82457.1"/>
    <property type="molecule type" value="Genomic_DNA"/>
</dbReference>
<gene>
    <name evidence="3" type="ORF">S03H2_63144</name>
</gene>
<reference evidence="3" key="1">
    <citation type="journal article" date="2014" name="Front. Microbiol.">
        <title>High frequency of phylogenetically diverse reductive dehalogenase-homologous genes in deep subseafloor sedimentary metagenomes.</title>
        <authorList>
            <person name="Kawai M."/>
            <person name="Futagami T."/>
            <person name="Toyoda A."/>
            <person name="Takaki Y."/>
            <person name="Nishi S."/>
            <person name="Hori S."/>
            <person name="Arai W."/>
            <person name="Tsubouchi T."/>
            <person name="Morono Y."/>
            <person name="Uchiyama I."/>
            <person name="Ito T."/>
            <person name="Fujiyama A."/>
            <person name="Inagaki F."/>
            <person name="Takami H."/>
        </authorList>
    </citation>
    <scope>NUCLEOTIDE SEQUENCE</scope>
    <source>
        <strain evidence="3">Expedition CK06-06</strain>
    </source>
</reference>
<dbReference type="InterPro" id="IPR050250">
    <property type="entry name" value="Macrolide_Exporter_MacB"/>
</dbReference>
<dbReference type="PANTHER" id="PTHR30572">
    <property type="entry name" value="MEMBRANE COMPONENT OF TRANSPORTER-RELATED"/>
    <property type="match status" value="1"/>
</dbReference>
<keyword evidence="1" id="KW-0472">Membrane</keyword>
<dbReference type="Pfam" id="PF12704">
    <property type="entry name" value="MacB_PCD"/>
    <property type="match status" value="1"/>
</dbReference>
<keyword evidence="1" id="KW-1133">Transmembrane helix</keyword>
<evidence type="ECO:0000256" key="1">
    <source>
        <dbReference type="SAM" id="Phobius"/>
    </source>
</evidence>
<evidence type="ECO:0000259" key="2">
    <source>
        <dbReference type="Pfam" id="PF12704"/>
    </source>
</evidence>
<evidence type="ECO:0000313" key="3">
    <source>
        <dbReference type="EMBL" id="GAH82457.1"/>
    </source>
</evidence>
<sequence length="228" mass="26042">FSLINIIGLSVGLAVGILIILYVFNELTYDRFHENAKRIYRVNMIQHRKDAINNYGITTAAVGPSIQDELTGVEQTVRFSYPGEALFGYQQNTYRAESITYTDSSFFNVFTFKLLMGDPSEALKAPYSVILTRSLAQKIFGDKNPVGEELILDNQEVLEVKGVMEDPPSNSQLQFEALVSFITLEQRDDNYLHWDGGWNYYTYVLLTQGVEPEYIINQTEPFLEKHIN</sequence>